<comment type="caution">
    <text evidence="8">The sequence shown here is derived from an EMBL/GenBank/DDBJ whole genome shotgun (WGS) entry which is preliminary data.</text>
</comment>
<evidence type="ECO:0000256" key="5">
    <source>
        <dbReference type="ARBA" id="ARBA00022989"/>
    </source>
</evidence>
<comment type="similarity">
    <text evidence="2 7">Belongs to the UPF0056 (MarC) family.</text>
</comment>
<evidence type="ECO:0000256" key="3">
    <source>
        <dbReference type="ARBA" id="ARBA00022475"/>
    </source>
</evidence>
<dbReference type="InterPro" id="IPR002771">
    <property type="entry name" value="Multi_antbiot-R_MarC"/>
</dbReference>
<evidence type="ECO:0000256" key="7">
    <source>
        <dbReference type="RuleBase" id="RU362048"/>
    </source>
</evidence>
<comment type="subcellular location">
    <subcellularLocation>
        <location evidence="1 7">Cell membrane</location>
        <topology evidence="1 7">Multi-pass membrane protein</topology>
    </subcellularLocation>
</comment>
<feature type="transmembrane region" description="Helical" evidence="7">
    <location>
        <begin position="133"/>
        <end position="153"/>
    </location>
</feature>
<dbReference type="GO" id="GO:0005886">
    <property type="term" value="C:plasma membrane"/>
    <property type="evidence" value="ECO:0007669"/>
    <property type="project" value="UniProtKB-SubCell"/>
</dbReference>
<evidence type="ECO:0000256" key="6">
    <source>
        <dbReference type="ARBA" id="ARBA00023136"/>
    </source>
</evidence>
<name>A0A7V3YI98_9BACT</name>
<evidence type="ECO:0000256" key="4">
    <source>
        <dbReference type="ARBA" id="ARBA00022692"/>
    </source>
</evidence>
<feature type="transmembrane region" description="Helical" evidence="7">
    <location>
        <begin position="42"/>
        <end position="59"/>
    </location>
</feature>
<feature type="transmembrane region" description="Helical" evidence="7">
    <location>
        <begin position="65"/>
        <end position="86"/>
    </location>
</feature>
<dbReference type="PANTHER" id="PTHR33508:SF1">
    <property type="entry name" value="UPF0056 MEMBRANE PROTEIN YHCE"/>
    <property type="match status" value="1"/>
</dbReference>
<feature type="transmembrane region" description="Helical" evidence="7">
    <location>
        <begin position="106"/>
        <end position="127"/>
    </location>
</feature>
<evidence type="ECO:0000256" key="2">
    <source>
        <dbReference type="ARBA" id="ARBA00009784"/>
    </source>
</evidence>
<keyword evidence="6 7" id="KW-0472">Membrane</keyword>
<dbReference type="AlphaFoldDB" id="A0A7V3YI98"/>
<evidence type="ECO:0000313" key="8">
    <source>
        <dbReference type="EMBL" id="HGI31520.1"/>
    </source>
</evidence>
<dbReference type="NCBIfam" id="TIGR00427">
    <property type="entry name" value="NAAT family transporter"/>
    <property type="match status" value="1"/>
</dbReference>
<keyword evidence="4 7" id="KW-0812">Transmembrane</keyword>
<proteinExistence type="inferred from homology"/>
<feature type="transmembrane region" description="Helical" evidence="7">
    <location>
        <begin position="6"/>
        <end position="30"/>
    </location>
</feature>
<dbReference type="EMBL" id="DTFV01000134">
    <property type="protein sequence ID" value="HGI31520.1"/>
    <property type="molecule type" value="Genomic_DNA"/>
</dbReference>
<gene>
    <name evidence="8" type="ORF">ENV30_09505</name>
</gene>
<keyword evidence="5 7" id="KW-1133">Transmembrane helix</keyword>
<keyword evidence="3" id="KW-1003">Cell membrane</keyword>
<reference evidence="8" key="1">
    <citation type="journal article" date="2020" name="mSystems">
        <title>Genome- and Community-Level Interaction Insights into Carbon Utilization and Element Cycling Functions of Hydrothermarchaeota in Hydrothermal Sediment.</title>
        <authorList>
            <person name="Zhou Z."/>
            <person name="Liu Y."/>
            <person name="Xu W."/>
            <person name="Pan J."/>
            <person name="Luo Z.H."/>
            <person name="Li M."/>
        </authorList>
    </citation>
    <scope>NUCLEOTIDE SEQUENCE [LARGE SCALE GENOMIC DNA]</scope>
    <source>
        <strain evidence="8">SpSt-747</strain>
    </source>
</reference>
<accession>A0A7V3YI98</accession>
<dbReference type="Pfam" id="PF01914">
    <property type="entry name" value="MarC"/>
    <property type="match status" value="1"/>
</dbReference>
<sequence length="199" mass="21550">MDAFLTFLKSFVVLIVILDPFLGMATFLTLTRKMSERERMEQAFLAVLVAFVLLVVFLFGGQALFALLGISFSSFMVAGGVILLLLGIEDILGLQFSKKEADTRAIAVVIGTPLLCGPGAITSIIVLAGKYGYFIPFLALVSTLFVTWVLLLFAPKVAAFLGERIVEVLSRVLGLLLSAIAVEFVKEGILTMIAEVVKR</sequence>
<organism evidence="8">
    <name type="scientific">Candidatus Caldatribacterium californiense</name>
    <dbReference type="NCBI Taxonomy" id="1454726"/>
    <lineage>
        <taxon>Bacteria</taxon>
        <taxon>Pseudomonadati</taxon>
        <taxon>Atribacterota</taxon>
        <taxon>Atribacteria</taxon>
        <taxon>Atribacterales</taxon>
        <taxon>Candidatus Caldatribacteriaceae</taxon>
        <taxon>Candidatus Caldatribacterium</taxon>
    </lineage>
</organism>
<evidence type="ECO:0000256" key="1">
    <source>
        <dbReference type="ARBA" id="ARBA00004651"/>
    </source>
</evidence>
<comment type="caution">
    <text evidence="7">Lacks conserved residue(s) required for the propagation of feature annotation.</text>
</comment>
<dbReference type="PANTHER" id="PTHR33508">
    <property type="entry name" value="UPF0056 MEMBRANE PROTEIN YHCE"/>
    <property type="match status" value="1"/>
</dbReference>
<protein>
    <recommendedName>
        <fullName evidence="7">UPF0056 membrane protein</fullName>
    </recommendedName>
</protein>